<dbReference type="Gene3D" id="1.25.40.500">
    <property type="entry name" value="TFIID subunit TAF5, NTD2 domain"/>
    <property type="match status" value="1"/>
</dbReference>
<dbReference type="GO" id="GO:0006367">
    <property type="term" value="P:transcription initiation at RNA polymerase II promoter"/>
    <property type="evidence" value="ECO:0007669"/>
    <property type="project" value="TreeGrafter"/>
</dbReference>
<dbReference type="PROSITE" id="PS50896">
    <property type="entry name" value="LISH"/>
    <property type="match status" value="1"/>
</dbReference>
<dbReference type="OrthoDB" id="10266330at2759"/>
<dbReference type="InterPro" id="IPR015943">
    <property type="entry name" value="WD40/YVTN_repeat-like_dom_sf"/>
</dbReference>
<dbReference type="InterPro" id="IPR019775">
    <property type="entry name" value="WD40_repeat_CS"/>
</dbReference>
<name>G8C044_TETPH</name>
<evidence type="ECO:0000256" key="7">
    <source>
        <dbReference type="ARBA" id="ARBA00023242"/>
    </source>
</evidence>
<dbReference type="PANTHER" id="PTHR19879">
    <property type="entry name" value="TRANSCRIPTION INITIATION FACTOR TFIID"/>
    <property type="match status" value="1"/>
</dbReference>
<dbReference type="PROSITE" id="PS00678">
    <property type="entry name" value="WD_REPEATS_1"/>
    <property type="match status" value="3"/>
</dbReference>
<dbReference type="RefSeq" id="XP_003687956.1">
    <property type="nucleotide sequence ID" value="XM_003687908.1"/>
</dbReference>
<feature type="region of interest" description="Disordered" evidence="9">
    <location>
        <begin position="112"/>
        <end position="149"/>
    </location>
</feature>
<sequence length="832" mass="93222">MSDNQATVPAEDTSAKQAKQQKLPKPSKPVKQQKPLKQQKTVAKKDATEARGTTSTSTDAAGSNTGKKQQTSTNPPSGTPSKQAGQFSASDLNRIVLEYLNKKGYHQTEALLRQESLGNNKSKPTVEKAKEEKRKEKEKEKEKEKLEQAKKRDVDGNIISYEQIKQETSPESYIRAYRLLKEWVDSSLEMYKSDLDQILYPVFIYIFLKIVSKSPIHARGFFDKYSSDFRAFHSTEINRLFSVNSQDHIKENEIANAFHSNRYRVTLTKTTVNLLLFYLNDNVNIGGSLIISILNEYMELNIVETVTSKERLQDGIKLISENDRSNINYEINSTPVKLGKLPQDEEFIKEIETELKILDEKEKQNIVNTAENNKPLPPITLLEEFRGLLSRSYVDYFGKKNKGSNIGSEISEKKSASRSVDIQSPSIEVLPLPPKNALDLKIEIQKVKEYRDYVPLYDLKTALPSVCMFTFLNTNNEMLSLSYSNDCRLAAAGFKDSYIKVWSLDGTTLESKATKIQPSKSQAALRAGLDNKINEKTRSQETPITTVKLVGHSGAIYSTSFSPDNKLLVSASEDKTIRLWSMDTRTTLVTYKGHNHPVWDVQFSPVGHYFATASHDQTARLWSCDHIFPLRIFSGHISDVDCVTFHPNGCYIFTGSSDKTCRMWDITTGESVRLFIGHTAPILSVAVAPDGLRLATGSEDGVIHIWDIGTGKSLKKLIGHGKSAVNSLSYNKESNILVSGGSDNSVRIWDLTVENNENSFNNEAESGLNQPIIGYSGRQLPSVTQDMKEFGKNNSVVPTTDLVVSFYTKKTPIYKTQFTRSNIVFAGGALRD</sequence>
<protein>
    <recommendedName>
        <fullName evidence="10">TFIID subunit TAF5 NTD2 domain-containing protein</fullName>
    </recommendedName>
</protein>
<organism evidence="11 12">
    <name type="scientific">Tetrapisispora phaffii (strain ATCC 24235 / CBS 4417 / NBRC 1672 / NRRL Y-8282 / UCD 70-5)</name>
    <name type="common">Yeast</name>
    <name type="synonym">Fabospora phaffii</name>
    <dbReference type="NCBI Taxonomy" id="1071381"/>
    <lineage>
        <taxon>Eukaryota</taxon>
        <taxon>Fungi</taxon>
        <taxon>Dikarya</taxon>
        <taxon>Ascomycota</taxon>
        <taxon>Saccharomycotina</taxon>
        <taxon>Saccharomycetes</taxon>
        <taxon>Saccharomycetales</taxon>
        <taxon>Saccharomycetaceae</taxon>
        <taxon>Tetrapisispora</taxon>
    </lineage>
</organism>
<feature type="compositionally biased region" description="Polar residues" evidence="9">
    <location>
        <begin position="67"/>
        <end position="87"/>
    </location>
</feature>
<feature type="repeat" description="WD" evidence="8">
    <location>
        <begin position="633"/>
        <end position="674"/>
    </location>
</feature>
<comment type="similarity">
    <text evidence="2">Belongs to the WD repeat TAF5 family.</text>
</comment>
<keyword evidence="3 8" id="KW-0853">WD repeat</keyword>
<dbReference type="SUPFAM" id="SSF50978">
    <property type="entry name" value="WD40 repeat-like"/>
    <property type="match status" value="1"/>
</dbReference>
<keyword evidence="6" id="KW-0804">Transcription</keyword>
<evidence type="ECO:0000256" key="9">
    <source>
        <dbReference type="SAM" id="MobiDB-lite"/>
    </source>
</evidence>
<evidence type="ECO:0000313" key="12">
    <source>
        <dbReference type="Proteomes" id="UP000005666"/>
    </source>
</evidence>
<evidence type="ECO:0000313" key="11">
    <source>
        <dbReference type="EMBL" id="CCE65522.1"/>
    </source>
</evidence>
<feature type="domain" description="TFIID subunit TAF5 NTD2" evidence="10">
    <location>
        <begin position="168"/>
        <end position="298"/>
    </location>
</feature>
<dbReference type="GeneID" id="11531691"/>
<dbReference type="GO" id="GO:0045944">
    <property type="term" value="P:positive regulation of transcription by RNA polymerase II"/>
    <property type="evidence" value="ECO:0007669"/>
    <property type="project" value="EnsemblFungi"/>
</dbReference>
<dbReference type="PRINTS" id="PR00320">
    <property type="entry name" value="GPROTEINBRPT"/>
</dbReference>
<dbReference type="InterPro" id="IPR001680">
    <property type="entry name" value="WD40_rpt"/>
</dbReference>
<dbReference type="InterPro" id="IPR037264">
    <property type="entry name" value="TFIID_NTD2_sf"/>
</dbReference>
<evidence type="ECO:0000256" key="8">
    <source>
        <dbReference type="PROSITE-ProRule" id="PRU00221"/>
    </source>
</evidence>
<dbReference type="GO" id="GO:0043130">
    <property type="term" value="F:ubiquitin binding"/>
    <property type="evidence" value="ECO:0007669"/>
    <property type="project" value="EnsemblFungi"/>
</dbReference>
<dbReference type="GO" id="GO:0003682">
    <property type="term" value="F:chromatin binding"/>
    <property type="evidence" value="ECO:0007669"/>
    <property type="project" value="EnsemblFungi"/>
</dbReference>
<feature type="repeat" description="WD" evidence="8">
    <location>
        <begin position="591"/>
        <end position="623"/>
    </location>
</feature>
<feature type="compositionally biased region" description="Basic and acidic residues" evidence="9">
    <location>
        <begin position="124"/>
        <end position="149"/>
    </location>
</feature>
<dbReference type="KEGG" id="tpf:TPHA_0L01690"/>
<keyword evidence="5" id="KW-0805">Transcription regulation</keyword>
<evidence type="ECO:0000256" key="6">
    <source>
        <dbReference type="ARBA" id="ARBA00023163"/>
    </source>
</evidence>
<keyword evidence="7" id="KW-0539">Nucleus</keyword>
<feature type="compositionally biased region" description="Low complexity" evidence="9">
    <location>
        <begin position="15"/>
        <end position="40"/>
    </location>
</feature>
<dbReference type="CDD" id="cd00200">
    <property type="entry name" value="WD40"/>
    <property type="match status" value="1"/>
</dbReference>
<comment type="subcellular location">
    <subcellularLocation>
        <location evidence="1">Nucleus</location>
    </subcellularLocation>
</comment>
<dbReference type="Pfam" id="PF08513">
    <property type="entry name" value="LisH"/>
    <property type="match status" value="1"/>
</dbReference>
<dbReference type="SMART" id="SM00320">
    <property type="entry name" value="WD40"/>
    <property type="match status" value="6"/>
</dbReference>
<dbReference type="InterPro" id="IPR036322">
    <property type="entry name" value="WD40_repeat_dom_sf"/>
</dbReference>
<dbReference type="GO" id="GO:0000124">
    <property type="term" value="C:SAGA complex"/>
    <property type="evidence" value="ECO:0007669"/>
    <property type="project" value="EnsemblFungi"/>
</dbReference>
<dbReference type="GO" id="GO:0016251">
    <property type="term" value="F:RNA polymerase II general transcription initiation factor activity"/>
    <property type="evidence" value="ECO:0007669"/>
    <property type="project" value="TreeGrafter"/>
</dbReference>
<dbReference type="GO" id="GO:0046695">
    <property type="term" value="C:SLIK (SAGA-like) complex"/>
    <property type="evidence" value="ECO:0007669"/>
    <property type="project" value="EnsemblFungi"/>
</dbReference>
<dbReference type="GO" id="GO:0005669">
    <property type="term" value="C:transcription factor TFIID complex"/>
    <property type="evidence" value="ECO:0007669"/>
    <property type="project" value="EnsemblFungi"/>
</dbReference>
<dbReference type="OMA" id="HNHPVWD"/>
<dbReference type="InterPro" id="IPR007582">
    <property type="entry name" value="TFIID_NTD2"/>
</dbReference>
<dbReference type="EMBL" id="HE612867">
    <property type="protein sequence ID" value="CCE65522.1"/>
    <property type="molecule type" value="Genomic_DNA"/>
</dbReference>
<dbReference type="SUPFAM" id="SSF160897">
    <property type="entry name" value="Taf5 N-terminal domain-like"/>
    <property type="match status" value="1"/>
</dbReference>
<evidence type="ECO:0000256" key="2">
    <source>
        <dbReference type="ARBA" id="ARBA00009435"/>
    </source>
</evidence>
<dbReference type="PANTHER" id="PTHR19879:SF1">
    <property type="entry name" value="CANNONBALL-RELATED"/>
    <property type="match status" value="1"/>
</dbReference>
<keyword evidence="12" id="KW-1185">Reference proteome</keyword>
<reference evidence="11 12" key="1">
    <citation type="journal article" date="2011" name="Proc. Natl. Acad. Sci. U.S.A.">
        <title>Evolutionary erosion of yeast sex chromosomes by mating-type switching accidents.</title>
        <authorList>
            <person name="Gordon J.L."/>
            <person name="Armisen D."/>
            <person name="Proux-Wera E."/>
            <person name="Oheigeartaigh S.S."/>
            <person name="Byrne K.P."/>
            <person name="Wolfe K.H."/>
        </authorList>
    </citation>
    <scope>NUCLEOTIDE SEQUENCE [LARGE SCALE GENOMIC DNA]</scope>
    <source>
        <strain evidence="12">ATCC 24235 / CBS 4417 / NBRC 1672 / NRRL Y-8282 / UCD 70-5</strain>
    </source>
</reference>
<proteinExistence type="inferred from homology"/>
<gene>
    <name evidence="11" type="primary">TPHA0L01690</name>
    <name evidence="11" type="ordered locus">TPHA_0L01690</name>
</gene>
<dbReference type="InterPro" id="IPR006594">
    <property type="entry name" value="LisH"/>
</dbReference>
<feature type="region of interest" description="Disordered" evidence="9">
    <location>
        <begin position="1"/>
        <end position="87"/>
    </location>
</feature>
<dbReference type="Proteomes" id="UP000005666">
    <property type="component" value="Chromosome 12"/>
</dbReference>
<evidence type="ECO:0000259" key="10">
    <source>
        <dbReference type="Pfam" id="PF04494"/>
    </source>
</evidence>
<accession>G8C044</accession>
<dbReference type="GO" id="GO:0006325">
    <property type="term" value="P:chromatin organization"/>
    <property type="evidence" value="ECO:0007669"/>
    <property type="project" value="EnsemblFungi"/>
</dbReference>
<dbReference type="InterPro" id="IPR020472">
    <property type="entry name" value="WD40_PAC1"/>
</dbReference>
<dbReference type="PROSITE" id="PS50082">
    <property type="entry name" value="WD_REPEATS_2"/>
    <property type="match status" value="5"/>
</dbReference>
<feature type="repeat" description="WD" evidence="8">
    <location>
        <begin position="718"/>
        <end position="759"/>
    </location>
</feature>
<dbReference type="PROSITE" id="PS50294">
    <property type="entry name" value="WD_REPEATS_REGION"/>
    <property type="match status" value="5"/>
</dbReference>
<dbReference type="STRING" id="1071381.G8C044"/>
<dbReference type="GO" id="GO:0060090">
    <property type="term" value="F:molecular adaptor activity"/>
    <property type="evidence" value="ECO:0007669"/>
    <property type="project" value="EnsemblFungi"/>
</dbReference>
<dbReference type="GO" id="GO:0042802">
    <property type="term" value="F:identical protein binding"/>
    <property type="evidence" value="ECO:0007669"/>
    <property type="project" value="EnsemblFungi"/>
</dbReference>
<dbReference type="Pfam" id="PF04494">
    <property type="entry name" value="TFIID_NTD2"/>
    <property type="match status" value="1"/>
</dbReference>
<evidence type="ECO:0000256" key="5">
    <source>
        <dbReference type="ARBA" id="ARBA00023015"/>
    </source>
</evidence>
<dbReference type="Pfam" id="PF00400">
    <property type="entry name" value="WD40"/>
    <property type="match status" value="6"/>
</dbReference>
<dbReference type="HOGENOM" id="CLU_005884_0_2_1"/>
<dbReference type="SMART" id="SM00667">
    <property type="entry name" value="LisH"/>
    <property type="match status" value="1"/>
</dbReference>
<dbReference type="eggNOG" id="KOG0263">
    <property type="taxonomic scope" value="Eukaryota"/>
</dbReference>
<feature type="compositionally biased region" description="Low complexity" evidence="9">
    <location>
        <begin position="50"/>
        <end position="66"/>
    </location>
</feature>
<feature type="repeat" description="WD" evidence="8">
    <location>
        <begin position="675"/>
        <end position="716"/>
    </location>
</feature>
<feature type="repeat" description="WD" evidence="8">
    <location>
        <begin position="549"/>
        <end position="590"/>
    </location>
</feature>
<evidence type="ECO:0000256" key="4">
    <source>
        <dbReference type="ARBA" id="ARBA00022737"/>
    </source>
</evidence>
<evidence type="ECO:0000256" key="3">
    <source>
        <dbReference type="ARBA" id="ARBA00022574"/>
    </source>
</evidence>
<dbReference type="AlphaFoldDB" id="G8C044"/>
<dbReference type="Gene3D" id="2.130.10.10">
    <property type="entry name" value="YVTN repeat-like/Quinoprotein amine dehydrogenase"/>
    <property type="match status" value="2"/>
</dbReference>
<dbReference type="CDD" id="cd08044">
    <property type="entry name" value="TAF5_NTD2"/>
    <property type="match status" value="1"/>
</dbReference>
<evidence type="ECO:0000256" key="1">
    <source>
        <dbReference type="ARBA" id="ARBA00004123"/>
    </source>
</evidence>
<keyword evidence="4" id="KW-0677">Repeat</keyword>